<dbReference type="GO" id="GO:0008836">
    <property type="term" value="F:diaminopimelate decarboxylase activity"/>
    <property type="evidence" value="ECO:0007669"/>
    <property type="project" value="TreeGrafter"/>
</dbReference>
<dbReference type="PANTHER" id="PTHR43727:SF3">
    <property type="entry name" value="GROUP IV DECARBOXYLASE"/>
    <property type="match status" value="1"/>
</dbReference>
<comment type="cofactor">
    <cofactor evidence="1 3">
        <name>pyridoxal 5'-phosphate</name>
        <dbReference type="ChEBI" id="CHEBI:597326"/>
    </cofactor>
</comment>
<organism evidence="7 8">
    <name type="scientific">Ancrocorticia populi</name>
    <dbReference type="NCBI Taxonomy" id="2175228"/>
    <lineage>
        <taxon>Bacteria</taxon>
        <taxon>Bacillati</taxon>
        <taxon>Actinomycetota</taxon>
        <taxon>Actinomycetes</taxon>
        <taxon>Actinomycetales</taxon>
        <taxon>Actinomycetaceae</taxon>
        <taxon>Ancrocorticia</taxon>
    </lineage>
</organism>
<dbReference type="InterPro" id="IPR029066">
    <property type="entry name" value="PLP-binding_barrel"/>
</dbReference>
<sequence>MITPAFVIDEDQLSVRVAAFQHAMERVWPGSIIGYSVKTNSLPWVVAWMARHGVCAEVVSDDEFSLATRVGHDPERIIFNGPVKSREGFVEALRAGSIVNIDSQREIRWAIEEAAELPDSQPAVGLRVNWDLDTEVPGESTSGPAELRFGFSHISGDFDGALFQLRRGGVRVTGLHFHATSVTRSLNVYRSAARKAVDVIRRHGLDLDYIDLGGGFFGGEDPRYPSPDEYLEGIRQVLTPTVDPRHTRLVIEPGTAFVAAAQDYFTTVIDAKSARHTRFVVIDGSRNHVDPMWFGAKHTLTIVSDSDRTVKHQTICGSTCIDLDRLAELDEHPELREGDTVIFRGRGHYTGTFDSQFIYYLPPVYVREISGDLRQVRERGTTERYLAGNVWEQQ</sequence>
<evidence type="ECO:0000259" key="6">
    <source>
        <dbReference type="Pfam" id="PF02784"/>
    </source>
</evidence>
<dbReference type="SUPFAM" id="SSF51419">
    <property type="entry name" value="PLP-binding barrel"/>
    <property type="match status" value="1"/>
</dbReference>
<keyword evidence="8" id="KW-1185">Reference proteome</keyword>
<dbReference type="PRINTS" id="PR01179">
    <property type="entry name" value="ODADCRBXLASE"/>
</dbReference>
<evidence type="ECO:0000256" key="4">
    <source>
        <dbReference type="RuleBase" id="RU003737"/>
    </source>
</evidence>
<feature type="modified residue" description="N6-(pyridoxal phosphate)lysine" evidence="3">
    <location>
        <position position="38"/>
    </location>
</feature>
<evidence type="ECO:0000313" key="8">
    <source>
        <dbReference type="Proteomes" id="UP000245283"/>
    </source>
</evidence>
<accession>A0A2V1K9E0</accession>
<comment type="similarity">
    <text evidence="4">Belongs to the Orn/Lys/Arg decarboxylase class-II family.</text>
</comment>
<dbReference type="SUPFAM" id="SSF50621">
    <property type="entry name" value="Alanine racemase C-terminal domain-like"/>
    <property type="match status" value="1"/>
</dbReference>
<proteinExistence type="inferred from homology"/>
<evidence type="ECO:0000256" key="1">
    <source>
        <dbReference type="ARBA" id="ARBA00001933"/>
    </source>
</evidence>
<feature type="active site" description="Proton donor" evidence="3">
    <location>
        <position position="320"/>
    </location>
</feature>
<dbReference type="Gene3D" id="3.20.20.10">
    <property type="entry name" value="Alanine racemase"/>
    <property type="match status" value="1"/>
</dbReference>
<dbReference type="RefSeq" id="WP_109092411.1">
    <property type="nucleotide sequence ID" value="NZ_QETB01000001.1"/>
</dbReference>
<dbReference type="InterPro" id="IPR009006">
    <property type="entry name" value="Ala_racemase/Decarboxylase_C"/>
</dbReference>
<dbReference type="Pfam" id="PF00278">
    <property type="entry name" value="Orn_DAP_Arg_deC"/>
    <property type="match status" value="1"/>
</dbReference>
<evidence type="ECO:0000259" key="5">
    <source>
        <dbReference type="Pfam" id="PF00278"/>
    </source>
</evidence>
<comment type="caution">
    <text evidence="7">The sequence shown here is derived from an EMBL/GenBank/DDBJ whole genome shotgun (WGS) entry which is preliminary data.</text>
</comment>
<evidence type="ECO:0000313" key="7">
    <source>
        <dbReference type="EMBL" id="PWF26910.1"/>
    </source>
</evidence>
<dbReference type="Pfam" id="PF02784">
    <property type="entry name" value="Orn_Arg_deC_N"/>
    <property type="match status" value="1"/>
</dbReference>
<name>A0A2V1K9E0_9ACTO</name>
<dbReference type="InterPro" id="IPR022643">
    <property type="entry name" value="De-COase2_C"/>
</dbReference>
<evidence type="ECO:0008006" key="9">
    <source>
        <dbReference type="Google" id="ProtNLM"/>
    </source>
</evidence>
<reference evidence="8" key="1">
    <citation type="submission" date="2018-05" db="EMBL/GenBank/DDBJ databases">
        <authorList>
            <person name="Li Y."/>
        </authorList>
    </citation>
    <scope>NUCLEOTIDE SEQUENCE [LARGE SCALE GENOMIC DNA]</scope>
    <source>
        <strain evidence="8">sk1b4</strain>
    </source>
</reference>
<dbReference type="InterPro" id="IPR022644">
    <property type="entry name" value="De-COase2_N"/>
</dbReference>
<protein>
    <recommendedName>
        <fullName evidence="9">Diaminopimelate decarboxylase</fullName>
    </recommendedName>
</protein>
<dbReference type="EMBL" id="QETB01000001">
    <property type="protein sequence ID" value="PWF26910.1"/>
    <property type="molecule type" value="Genomic_DNA"/>
</dbReference>
<dbReference type="Proteomes" id="UP000245283">
    <property type="component" value="Unassembled WGS sequence"/>
</dbReference>
<dbReference type="InterPro" id="IPR000183">
    <property type="entry name" value="Orn/DAP/Arg_de-COase"/>
</dbReference>
<dbReference type="GO" id="GO:0009089">
    <property type="term" value="P:lysine biosynthetic process via diaminopimelate"/>
    <property type="evidence" value="ECO:0007669"/>
    <property type="project" value="TreeGrafter"/>
</dbReference>
<gene>
    <name evidence="7" type="ORF">DD236_00385</name>
</gene>
<dbReference type="AlphaFoldDB" id="A0A2V1K9E0"/>
<dbReference type="Gene3D" id="2.40.37.10">
    <property type="entry name" value="Lyase, Ornithine Decarboxylase, Chain A, domain 1"/>
    <property type="match status" value="1"/>
</dbReference>
<dbReference type="PANTHER" id="PTHR43727">
    <property type="entry name" value="DIAMINOPIMELATE DECARBOXYLASE"/>
    <property type="match status" value="1"/>
</dbReference>
<evidence type="ECO:0000256" key="2">
    <source>
        <dbReference type="ARBA" id="ARBA00022898"/>
    </source>
</evidence>
<keyword evidence="2 3" id="KW-0663">Pyridoxal phosphate</keyword>
<feature type="domain" description="Orn/DAP/Arg decarboxylase 2 C-terminal" evidence="5">
    <location>
        <begin position="261"/>
        <end position="344"/>
    </location>
</feature>
<feature type="domain" description="Orn/DAP/Arg decarboxylase 2 N-terminal" evidence="6">
    <location>
        <begin position="16"/>
        <end position="259"/>
    </location>
</feature>
<evidence type="ECO:0000256" key="3">
    <source>
        <dbReference type="PIRSR" id="PIRSR600183-50"/>
    </source>
</evidence>